<evidence type="ECO:0000259" key="3">
    <source>
        <dbReference type="Pfam" id="PF26337"/>
    </source>
</evidence>
<feature type="domain" description="Glucosyltransferase 3-like N-terminal" evidence="2">
    <location>
        <begin position="11"/>
        <end position="163"/>
    </location>
</feature>
<dbReference type="AlphaFoldDB" id="C2EH03"/>
<reference evidence="4 5" key="1">
    <citation type="submission" date="2009-01" db="EMBL/GenBank/DDBJ databases">
        <authorList>
            <person name="Qin X."/>
            <person name="Bachman B."/>
            <person name="Battles P."/>
            <person name="Bell A."/>
            <person name="Bess C."/>
            <person name="Bickham C."/>
            <person name="Chaboub L."/>
            <person name="Chen D."/>
            <person name="Coyle M."/>
            <person name="Deiros D.R."/>
            <person name="Dinh H."/>
            <person name="Forbes L."/>
            <person name="Fowler G."/>
            <person name="Francisco L."/>
            <person name="Fu Q."/>
            <person name="Gubbala S."/>
            <person name="Hale W."/>
            <person name="Han Y."/>
            <person name="Hemphill L."/>
            <person name="Highlander S.K."/>
            <person name="Hirani K."/>
            <person name="Hogues M."/>
            <person name="Jackson L."/>
            <person name="Jakkamsetti A."/>
            <person name="Javaid M."/>
            <person name="Jiang H."/>
            <person name="Korchina V."/>
            <person name="Kovar C."/>
            <person name="Lara F."/>
            <person name="Lee S."/>
            <person name="Mata R."/>
            <person name="Mathew T."/>
            <person name="Moen C."/>
            <person name="Morales K."/>
            <person name="Munidasa M."/>
            <person name="Nazareth L."/>
            <person name="Ngo R."/>
            <person name="Nguyen L."/>
            <person name="Okwuonu G."/>
            <person name="Ongeri F."/>
            <person name="Patil S."/>
            <person name="Petrosino J."/>
            <person name="Pham C."/>
            <person name="Pham P."/>
            <person name="Pu L.-L."/>
            <person name="Puazo M."/>
            <person name="Raj R."/>
            <person name="Reid J."/>
            <person name="Rouhana J."/>
            <person name="Saada N."/>
            <person name="Shang Y."/>
            <person name="Simmons D."/>
            <person name="Thornton R."/>
            <person name="Warren J."/>
            <person name="Weissenberger G."/>
            <person name="Zhang J."/>
            <person name="Zhang L."/>
            <person name="Zhou C."/>
            <person name="Zhu D."/>
            <person name="Muzny D."/>
            <person name="Worley K."/>
            <person name="Gibbs R."/>
        </authorList>
    </citation>
    <scope>NUCLEOTIDE SEQUENCE [LARGE SCALE GENOMIC DNA]</scope>
    <source>
        <strain evidence="4 5">ATCC 11741</strain>
    </source>
</reference>
<evidence type="ECO:0008006" key="6">
    <source>
        <dbReference type="Google" id="ProtNLM"/>
    </source>
</evidence>
<dbReference type="InterPro" id="IPR058591">
    <property type="entry name" value="Gtf3_N"/>
</dbReference>
<dbReference type="EMBL" id="ACGT01000006">
    <property type="protein sequence ID" value="EEJ74236.1"/>
    <property type="molecule type" value="Genomic_DNA"/>
</dbReference>
<dbReference type="Pfam" id="PF26337">
    <property type="entry name" value="Gtf3_C"/>
    <property type="match status" value="1"/>
</dbReference>
<evidence type="ECO:0000313" key="4">
    <source>
        <dbReference type="EMBL" id="EEJ74236.1"/>
    </source>
</evidence>
<evidence type="ECO:0000259" key="2">
    <source>
        <dbReference type="Pfam" id="PF26334"/>
    </source>
</evidence>
<organism evidence="4 5">
    <name type="scientific">Ligilactobacillus salivarius DSM 20555 = ATCC 11741</name>
    <dbReference type="NCBI Taxonomy" id="1423799"/>
    <lineage>
        <taxon>Bacteria</taxon>
        <taxon>Bacillati</taxon>
        <taxon>Bacillota</taxon>
        <taxon>Bacilli</taxon>
        <taxon>Lactobacillales</taxon>
        <taxon>Lactobacillaceae</taxon>
        <taxon>Ligilactobacillus</taxon>
    </lineage>
</organism>
<evidence type="ECO:0000313" key="5">
    <source>
        <dbReference type="Proteomes" id="UP000003531"/>
    </source>
</evidence>
<proteinExistence type="predicted"/>
<dbReference type="Gene3D" id="3.40.50.2000">
    <property type="entry name" value="Glycogen Phosphorylase B"/>
    <property type="match status" value="2"/>
</dbReference>
<accession>C2EH03</accession>
<evidence type="ECO:0000256" key="1">
    <source>
        <dbReference type="ARBA" id="ARBA00022679"/>
    </source>
</evidence>
<name>C2EH03_9LACO</name>
<feature type="domain" description="Glucosyltransferase 3-like C-terminal" evidence="3">
    <location>
        <begin position="183"/>
        <end position="339"/>
    </location>
</feature>
<dbReference type="Pfam" id="PF26334">
    <property type="entry name" value="Gtf3_N"/>
    <property type="match status" value="1"/>
</dbReference>
<sequence>MRKDYNSIMNNYLLSVYDKTEYNAGPKAKRDISRILSEKLNFKNIEFYFNLDNTIFSKINKIKYLNWDIPRKLKNKKIDNIFIQYPIYSTVVIKKILSSLDRDVKVYYIVHDLESLRLFKNDENYLSEEINRLNDADGIISHNSIMTKWLKENGVKTQVSDLEIFDYLTKNVAPESNSYEKTLCYAGNLQKSDFLVNEFYPIDVYGPNPKKEYPKTVSYKGVFTPEELPKHLKENFGLIWDGNRIDECNGVYGEYMKYNNPHKVSLYLSSGLPVIIWEKAALAEFVSKHQVGIVVGSLAQLQNKLGSLTEEEYLNLRYNAQLVSEKLKNGYYIVKAVSNLIDNK</sequence>
<gene>
    <name evidence="4" type="ORF">HMPREF0545_0925</name>
</gene>
<comment type="caution">
    <text evidence="4">The sequence shown here is derived from an EMBL/GenBank/DDBJ whole genome shotgun (WGS) entry which is preliminary data.</text>
</comment>
<dbReference type="InterPro" id="IPR058592">
    <property type="entry name" value="Gtf3_C"/>
</dbReference>
<dbReference type="HOGENOM" id="CLU_057651_1_0_9"/>
<dbReference type="Proteomes" id="UP000003531">
    <property type="component" value="Unassembled WGS sequence"/>
</dbReference>
<dbReference type="PIRSF" id="PIRSF007023">
    <property type="entry name" value="UDP-Galf_transf"/>
    <property type="match status" value="1"/>
</dbReference>
<protein>
    <recommendedName>
        <fullName evidence="6">Galactofuranosyltransferase</fullName>
    </recommendedName>
</protein>
<keyword evidence="1" id="KW-0808">Transferase</keyword>